<proteinExistence type="inferred from homology"/>
<comment type="similarity">
    <text evidence="2 6">Belongs to the short-chain dehydrogenases/reductases (SDR) family.</text>
</comment>
<keyword evidence="5" id="KW-0560">Oxidoreductase</keyword>
<dbReference type="PANTHER" id="PTHR43391:SF69">
    <property type="entry name" value="11-BETA-HYDROXYSTEROID DEHYDROGENASE-LIKE 6"/>
    <property type="match status" value="1"/>
</dbReference>
<evidence type="ECO:0000256" key="3">
    <source>
        <dbReference type="ARBA" id="ARBA00022857"/>
    </source>
</evidence>
<accession>A0AAQ3SD13</accession>
<keyword evidence="4" id="KW-0812">Transmembrane</keyword>
<reference evidence="7 8" key="1">
    <citation type="journal article" date="2023" name="Life. Sci Alliance">
        <title>Evolutionary insights into 3D genome organization and epigenetic landscape of Vigna mungo.</title>
        <authorList>
            <person name="Junaid A."/>
            <person name="Singh B."/>
            <person name="Bhatia S."/>
        </authorList>
    </citation>
    <scope>NUCLEOTIDE SEQUENCE [LARGE SCALE GENOMIC DNA]</scope>
    <source>
        <strain evidence="7">Urdbean</strain>
    </source>
</reference>
<evidence type="ECO:0000256" key="6">
    <source>
        <dbReference type="RuleBase" id="RU000363"/>
    </source>
</evidence>
<sequence length="272" mass="30319">MQYFSSSKSFDDFPKQIAYEYARRGAKLSLVDIRKEKLVAVSDKARSLGSPDVTTIAADVSKVQDCKRFVDETFNYFGRLDHLVNNAGISGKPVTVENMRDVSEYTAVMDVNFWGAVNATLFAIPHLKNSKGRIIVIASVCGWFPPPLISIYNASKAAITNFFETLRMESGTAIGITIATPGFIKTDLTLKAKFELEDVMRIVPMGSASECGKAIVESACRGDMYVTYPSWYKVLFPWKVLHPQLVDWAFNLIFPNKSAMKGTLMMPEHKAE</sequence>
<dbReference type="PROSITE" id="PS00061">
    <property type="entry name" value="ADH_SHORT"/>
    <property type="match status" value="1"/>
</dbReference>
<evidence type="ECO:0000313" key="7">
    <source>
        <dbReference type="EMBL" id="WVZ24286.1"/>
    </source>
</evidence>
<evidence type="ECO:0000256" key="5">
    <source>
        <dbReference type="ARBA" id="ARBA00023002"/>
    </source>
</evidence>
<dbReference type="Proteomes" id="UP001374535">
    <property type="component" value="Chromosome 1"/>
</dbReference>
<dbReference type="EMBL" id="CP144700">
    <property type="protein sequence ID" value="WVZ24286.1"/>
    <property type="molecule type" value="Genomic_DNA"/>
</dbReference>
<organism evidence="7 8">
    <name type="scientific">Vigna mungo</name>
    <name type="common">Black gram</name>
    <name type="synonym">Phaseolus mungo</name>
    <dbReference type="NCBI Taxonomy" id="3915"/>
    <lineage>
        <taxon>Eukaryota</taxon>
        <taxon>Viridiplantae</taxon>
        <taxon>Streptophyta</taxon>
        <taxon>Embryophyta</taxon>
        <taxon>Tracheophyta</taxon>
        <taxon>Spermatophyta</taxon>
        <taxon>Magnoliopsida</taxon>
        <taxon>eudicotyledons</taxon>
        <taxon>Gunneridae</taxon>
        <taxon>Pentapetalae</taxon>
        <taxon>rosids</taxon>
        <taxon>fabids</taxon>
        <taxon>Fabales</taxon>
        <taxon>Fabaceae</taxon>
        <taxon>Papilionoideae</taxon>
        <taxon>50 kb inversion clade</taxon>
        <taxon>NPAAA clade</taxon>
        <taxon>indigoferoid/millettioid clade</taxon>
        <taxon>Phaseoleae</taxon>
        <taxon>Vigna</taxon>
    </lineage>
</organism>
<dbReference type="GO" id="GO:0016491">
    <property type="term" value="F:oxidoreductase activity"/>
    <property type="evidence" value="ECO:0007669"/>
    <property type="project" value="UniProtKB-KW"/>
</dbReference>
<dbReference type="AlphaFoldDB" id="A0AAQ3SD13"/>
<keyword evidence="3" id="KW-0521">NADP</keyword>
<dbReference type="Gene3D" id="3.40.50.720">
    <property type="entry name" value="NAD(P)-binding Rossmann-like Domain"/>
    <property type="match status" value="1"/>
</dbReference>
<dbReference type="InterPro" id="IPR020904">
    <property type="entry name" value="Sc_DH/Rdtase_CS"/>
</dbReference>
<name>A0AAQ3SD13_VIGMU</name>
<dbReference type="PRINTS" id="PR00080">
    <property type="entry name" value="SDRFAMILY"/>
</dbReference>
<evidence type="ECO:0000256" key="2">
    <source>
        <dbReference type="ARBA" id="ARBA00006484"/>
    </source>
</evidence>
<dbReference type="InterPro" id="IPR002347">
    <property type="entry name" value="SDR_fam"/>
</dbReference>
<evidence type="ECO:0000256" key="1">
    <source>
        <dbReference type="ARBA" id="ARBA00004606"/>
    </source>
</evidence>
<evidence type="ECO:0000256" key="4">
    <source>
        <dbReference type="ARBA" id="ARBA00022968"/>
    </source>
</evidence>
<dbReference type="Pfam" id="PF00106">
    <property type="entry name" value="adh_short"/>
    <property type="match status" value="1"/>
</dbReference>
<protein>
    <submittedName>
        <fullName evidence="7">Uncharacterized protein</fullName>
    </submittedName>
</protein>
<dbReference type="PRINTS" id="PR00081">
    <property type="entry name" value="GDHRDH"/>
</dbReference>
<evidence type="ECO:0000313" key="8">
    <source>
        <dbReference type="Proteomes" id="UP001374535"/>
    </source>
</evidence>
<dbReference type="GO" id="GO:0016020">
    <property type="term" value="C:membrane"/>
    <property type="evidence" value="ECO:0007669"/>
    <property type="project" value="UniProtKB-SubCell"/>
</dbReference>
<dbReference type="PANTHER" id="PTHR43391">
    <property type="entry name" value="RETINOL DEHYDROGENASE-RELATED"/>
    <property type="match status" value="1"/>
</dbReference>
<dbReference type="SUPFAM" id="SSF51735">
    <property type="entry name" value="NAD(P)-binding Rossmann-fold domains"/>
    <property type="match status" value="1"/>
</dbReference>
<comment type="subcellular location">
    <subcellularLocation>
        <location evidence="1">Membrane</location>
        <topology evidence="1">Single-pass type II membrane protein</topology>
    </subcellularLocation>
</comment>
<gene>
    <name evidence="7" type="ORF">V8G54_002830</name>
</gene>
<dbReference type="InterPro" id="IPR036291">
    <property type="entry name" value="NAD(P)-bd_dom_sf"/>
</dbReference>
<keyword evidence="4" id="KW-0735">Signal-anchor</keyword>
<dbReference type="GO" id="GO:0005829">
    <property type="term" value="C:cytosol"/>
    <property type="evidence" value="ECO:0007669"/>
    <property type="project" value="TreeGrafter"/>
</dbReference>
<keyword evidence="8" id="KW-1185">Reference proteome</keyword>